<accession>A0A7R7XRV4</accession>
<evidence type="ECO:0000313" key="2">
    <source>
        <dbReference type="EMBL" id="BCS25803.1"/>
    </source>
</evidence>
<name>A0A7R7XRV4_9EURO</name>
<gene>
    <name evidence="2" type="ORF">APUU_50514S</name>
</gene>
<keyword evidence="3" id="KW-1185">Reference proteome</keyword>
<evidence type="ECO:0000256" key="1">
    <source>
        <dbReference type="SAM" id="Phobius"/>
    </source>
</evidence>
<dbReference type="KEGG" id="apuu:APUU_50514S"/>
<keyword evidence="1" id="KW-0812">Transmembrane</keyword>
<dbReference type="RefSeq" id="XP_041557997.1">
    <property type="nucleotide sequence ID" value="XM_041705520.1"/>
</dbReference>
<reference evidence="2" key="1">
    <citation type="submission" date="2021-01" db="EMBL/GenBank/DDBJ databases">
        <authorList>
            <consortium name="Aspergillus puulaauensis MK2 genome sequencing consortium"/>
            <person name="Kazuki M."/>
            <person name="Futagami T."/>
        </authorList>
    </citation>
    <scope>NUCLEOTIDE SEQUENCE</scope>
    <source>
        <strain evidence="2">MK2</strain>
    </source>
</reference>
<reference evidence="2" key="2">
    <citation type="submission" date="2021-02" db="EMBL/GenBank/DDBJ databases">
        <title>Aspergillus puulaauensis MK2 genome sequence.</title>
        <authorList>
            <person name="Futagami T."/>
            <person name="Mori K."/>
            <person name="Kadooka C."/>
            <person name="Tanaka T."/>
        </authorList>
    </citation>
    <scope>NUCLEOTIDE SEQUENCE</scope>
    <source>
        <strain evidence="2">MK2</strain>
    </source>
</reference>
<dbReference type="GeneID" id="64975808"/>
<proteinExistence type="predicted"/>
<keyword evidence="1" id="KW-0472">Membrane</keyword>
<keyword evidence="1" id="KW-1133">Transmembrane helix</keyword>
<protein>
    <submittedName>
        <fullName evidence="2">Uncharacterized protein</fullName>
    </submittedName>
</protein>
<sequence length="110" mass="12374">MVGSRTELAPGLTLRRSSQLGGIAIVFLPVSSVRTVRQIPTHRSSQFRATITQWHIFFGLSSESFPPLLHLQSLPLLSLFSPSFLILPIHTPFPLSFSLLVFIFIYSFLF</sequence>
<organism evidence="2 3">
    <name type="scientific">Aspergillus puulaauensis</name>
    <dbReference type="NCBI Taxonomy" id="1220207"/>
    <lineage>
        <taxon>Eukaryota</taxon>
        <taxon>Fungi</taxon>
        <taxon>Dikarya</taxon>
        <taxon>Ascomycota</taxon>
        <taxon>Pezizomycotina</taxon>
        <taxon>Eurotiomycetes</taxon>
        <taxon>Eurotiomycetidae</taxon>
        <taxon>Eurotiales</taxon>
        <taxon>Aspergillaceae</taxon>
        <taxon>Aspergillus</taxon>
    </lineage>
</organism>
<feature type="transmembrane region" description="Helical" evidence="1">
    <location>
        <begin position="89"/>
        <end position="109"/>
    </location>
</feature>
<dbReference type="AlphaFoldDB" id="A0A7R7XRV4"/>
<dbReference type="Proteomes" id="UP000654913">
    <property type="component" value="Chromosome 5"/>
</dbReference>
<dbReference type="EMBL" id="AP024447">
    <property type="protein sequence ID" value="BCS25803.1"/>
    <property type="molecule type" value="Genomic_DNA"/>
</dbReference>
<evidence type="ECO:0000313" key="3">
    <source>
        <dbReference type="Proteomes" id="UP000654913"/>
    </source>
</evidence>